<evidence type="ECO:0000313" key="7">
    <source>
        <dbReference type="Proteomes" id="UP000278063"/>
    </source>
</evidence>
<dbReference type="SUPFAM" id="SSF52540">
    <property type="entry name" value="P-loop containing nucleoside triphosphate hydrolases"/>
    <property type="match status" value="2"/>
</dbReference>
<keyword evidence="6" id="KW-0347">Helicase</keyword>
<dbReference type="PROSITE" id="PS51192">
    <property type="entry name" value="HELICASE_ATP_BIND_1"/>
    <property type="match status" value="1"/>
</dbReference>
<evidence type="ECO:0000259" key="4">
    <source>
        <dbReference type="PROSITE" id="PS51192"/>
    </source>
</evidence>
<evidence type="ECO:0000313" key="6">
    <source>
        <dbReference type="EMBL" id="RSI86214.1"/>
    </source>
</evidence>
<dbReference type="RefSeq" id="WP_125386619.1">
    <property type="nucleotide sequence ID" value="NZ_RJNW01000004.1"/>
</dbReference>
<keyword evidence="6" id="KW-0067">ATP-binding</keyword>
<proteinExistence type="predicted"/>
<keyword evidence="2" id="KW-0742">SOS response</keyword>
<dbReference type="GO" id="GO:0003677">
    <property type="term" value="F:DNA binding"/>
    <property type="evidence" value="ECO:0007669"/>
    <property type="project" value="InterPro"/>
</dbReference>
<organism evidence="6 7">
    <name type="scientific">Streptococcus mitis</name>
    <dbReference type="NCBI Taxonomy" id="28037"/>
    <lineage>
        <taxon>Bacteria</taxon>
        <taxon>Bacillati</taxon>
        <taxon>Bacillota</taxon>
        <taxon>Bacilli</taxon>
        <taxon>Lactobacillales</taxon>
        <taxon>Streptococcaceae</taxon>
        <taxon>Streptococcus</taxon>
        <taxon>Streptococcus mitis group</taxon>
    </lineage>
</organism>
<protein>
    <submittedName>
        <fullName evidence="6">ATP-dependent helicase HepA</fullName>
    </submittedName>
</protein>
<dbReference type="Gene3D" id="3.40.50.10810">
    <property type="entry name" value="Tandem AAA-ATPase domain"/>
    <property type="match status" value="1"/>
</dbReference>
<evidence type="ECO:0000256" key="2">
    <source>
        <dbReference type="ARBA" id="ARBA00023236"/>
    </source>
</evidence>
<dbReference type="Gene3D" id="3.40.50.300">
    <property type="entry name" value="P-loop containing nucleotide triphosphate hydrolases"/>
    <property type="match status" value="1"/>
</dbReference>
<dbReference type="InterPro" id="IPR025202">
    <property type="entry name" value="PLD-like_dom"/>
</dbReference>
<keyword evidence="6" id="KW-0547">Nucleotide-binding</keyword>
<keyword evidence="1" id="KW-0378">Hydrolase</keyword>
<dbReference type="GO" id="GO:0009432">
    <property type="term" value="P:SOS response"/>
    <property type="evidence" value="ECO:0007669"/>
    <property type="project" value="UniProtKB-KW"/>
</dbReference>
<dbReference type="InterPro" id="IPR001650">
    <property type="entry name" value="Helicase_C-like"/>
</dbReference>
<dbReference type="Gene3D" id="3.30.870.10">
    <property type="entry name" value="Endonuclease Chain A"/>
    <property type="match status" value="1"/>
</dbReference>
<dbReference type="InterPro" id="IPR027417">
    <property type="entry name" value="P-loop_NTPase"/>
</dbReference>
<dbReference type="Pfam" id="PF04851">
    <property type="entry name" value="ResIII"/>
    <property type="match status" value="1"/>
</dbReference>
<comment type="caution">
    <text evidence="6">The sequence shown here is derived from an EMBL/GenBank/DDBJ whole genome shotgun (WGS) entry which is preliminary data.</text>
</comment>
<dbReference type="Proteomes" id="UP000278063">
    <property type="component" value="Unassembled WGS sequence"/>
</dbReference>
<dbReference type="GO" id="GO:0016787">
    <property type="term" value="F:hydrolase activity"/>
    <property type="evidence" value="ECO:0007669"/>
    <property type="project" value="UniProtKB-KW"/>
</dbReference>
<dbReference type="PANTHER" id="PTHR45766:SF6">
    <property type="entry name" value="SWI_SNF-RELATED MATRIX-ASSOCIATED ACTIN-DEPENDENT REGULATOR OF CHROMATIN SUBFAMILY A-LIKE PROTEIN 1"/>
    <property type="match status" value="1"/>
</dbReference>
<keyword evidence="3" id="KW-0175">Coiled coil</keyword>
<dbReference type="PANTHER" id="PTHR45766">
    <property type="entry name" value="DNA ANNEALING HELICASE AND ENDONUCLEASE ZRANB3 FAMILY MEMBER"/>
    <property type="match status" value="1"/>
</dbReference>
<dbReference type="EMBL" id="RJNW01000004">
    <property type="protein sequence ID" value="RSI86214.1"/>
    <property type="molecule type" value="Genomic_DNA"/>
</dbReference>
<dbReference type="SMART" id="SM00487">
    <property type="entry name" value="DEXDc"/>
    <property type="match status" value="1"/>
</dbReference>
<keyword evidence="2" id="KW-0227">DNA damage</keyword>
<reference evidence="6 7" key="1">
    <citation type="submission" date="2018-11" db="EMBL/GenBank/DDBJ databases">
        <title>Species Designations Belie Phenotypic and Genotypic Heterogeneity in Oral Streptococci.</title>
        <authorList>
            <person name="Velsko I."/>
        </authorList>
    </citation>
    <scope>NUCLEOTIDE SEQUENCE [LARGE SCALE GENOMIC DNA]</scope>
    <source>
        <strain evidence="6 7">KLC01</strain>
    </source>
</reference>
<dbReference type="GO" id="GO:0004386">
    <property type="term" value="F:helicase activity"/>
    <property type="evidence" value="ECO:0007669"/>
    <property type="project" value="UniProtKB-KW"/>
</dbReference>
<dbReference type="GO" id="GO:0005524">
    <property type="term" value="F:ATP binding"/>
    <property type="evidence" value="ECO:0007669"/>
    <property type="project" value="InterPro"/>
</dbReference>
<feature type="coiled-coil region" evidence="3">
    <location>
        <begin position="990"/>
        <end position="1039"/>
    </location>
</feature>
<dbReference type="InterPro" id="IPR006935">
    <property type="entry name" value="Helicase/UvrB_N"/>
</dbReference>
<dbReference type="CDD" id="cd09178">
    <property type="entry name" value="PLDc_N_Snf2_like"/>
    <property type="match status" value="1"/>
</dbReference>
<feature type="domain" description="Helicase C-terminal" evidence="5">
    <location>
        <begin position="670"/>
        <end position="853"/>
    </location>
</feature>
<feature type="domain" description="Helicase ATP-binding" evidence="4">
    <location>
        <begin position="267"/>
        <end position="419"/>
    </location>
</feature>
<dbReference type="Pfam" id="PF13091">
    <property type="entry name" value="PLDc_2"/>
    <property type="match status" value="1"/>
</dbReference>
<dbReference type="Pfam" id="PF00271">
    <property type="entry name" value="Helicase_C"/>
    <property type="match status" value="1"/>
</dbReference>
<dbReference type="InterPro" id="IPR038718">
    <property type="entry name" value="SNF2-like_sf"/>
</dbReference>
<sequence>MTENKDLETEIFQRKVIDNRRLSMTDTFKYLISDSGTQTLRLGVGYFYISGLILIKDEFLQFMNERNGRVQIIMGNQTNQETVSVLDVKTTQEYRAELPQLMSADLDGILCEEDFLKQVRQWISEGRIEIKVYIGDANYFHAKSYLFSRSFESSQGKAIVGSSNFSKNGLIGNTELNVLGQDNYFALNDWFSELWESNEVDNFSSELIEIVKSKFPNWQKGKPYKSTWETYYDFAQIFGKPYAEFDEKTEWSEFLYPHQKTGIIDIWDKLNTFSTAVLSDGVGLGKTRTTAGIVKLSIERQADLKTLIIADNKLKVQWTEELAILGISDSHFQYISREKLALSTGKDLEKIAEFFDLIIVDEAHLGFKNRGTRAYRNLQLVDEHSQNIGKKIKGLMLTATPWNNSRKDVLNLGSLFLDIDSIPVNRRYQQYFLFGNNQRVINKLVTDDVAFSEFWEDLFLQRTRKTYGGQNVNFANRKFPTVEIPYEPRKNKIFTDNFERISNLNFPYMDAIRYINPERNDMSGDRLKLMLLKRADSSWQSYLKSLEGIRDKNTTLLKQLDIVENSSNPTSEFKMFLSRKYGLDEYLSKNVGLLTTDIDFDDFSDASLLSQYQFDSSIKKRRYYEKISKQIDDIKPKLAKVTITKMKSDAISDDEILNNLINELRSSYEFIDEKFDKVKQKIVLELSRGRKVILISQFSDTARYYYDKLLNDVKLSDDNMGLITGNDDENRVGRYLETKKEILDRFSPLSKNRQDIFGTVQEINLLVGTDTISTGQNLQDAVVLMNLDLPYNPMILEQRIGRIDRPRQDTEVNEIYIYTFPVYEAIDVELKMSERLGKKMAGVLSDTEFDDMVLPEYTSYLEDVKSKKGEAIRDMLDETVEKTIFKSGLRSEKHSSEFKEANKRLYDVKMSKITRTNNPVFKTYSFSGNSNDHSILVGRVFFNDVNGAPIAKSDRIFDLDDLENEEIVNAEKYLRLASSKTIISTADLSQEKAQILIEKTQEQLNRHKQLIVDTYNCAVETAETNYKSLQNKVSESAALKISQSVKDKGIVPLILSRIEEAGLKPTDVRKIADYIRMIDEESELYQYVKEIDADVNRFWHEFEDYAEIFDFANLDSSIGAKVVRSSNRQASVEKTEIEILFGNIVVE</sequence>
<accession>A0A428D280</accession>
<dbReference type="AlphaFoldDB" id="A0A428D280"/>
<dbReference type="CDD" id="cd18793">
    <property type="entry name" value="SF2_C_SNF"/>
    <property type="match status" value="1"/>
</dbReference>
<gene>
    <name evidence="6" type="ORF">D8849_06935</name>
</gene>
<dbReference type="InterPro" id="IPR049730">
    <property type="entry name" value="SNF2/RAD54-like_C"/>
</dbReference>
<evidence type="ECO:0000259" key="5">
    <source>
        <dbReference type="PROSITE" id="PS51194"/>
    </source>
</evidence>
<dbReference type="PROSITE" id="PS51194">
    <property type="entry name" value="HELICASE_CTER"/>
    <property type="match status" value="1"/>
</dbReference>
<name>A0A428D280_STRMT</name>
<evidence type="ECO:0000256" key="3">
    <source>
        <dbReference type="SAM" id="Coils"/>
    </source>
</evidence>
<dbReference type="InterPro" id="IPR014001">
    <property type="entry name" value="Helicase_ATP-bd"/>
</dbReference>
<evidence type="ECO:0000256" key="1">
    <source>
        <dbReference type="ARBA" id="ARBA00022801"/>
    </source>
</evidence>
<dbReference type="SMART" id="SM00490">
    <property type="entry name" value="HELICc"/>
    <property type="match status" value="1"/>
</dbReference>